<dbReference type="InterPro" id="IPR025660">
    <property type="entry name" value="Pept_his_AS"/>
</dbReference>
<dbReference type="InterPro" id="IPR025661">
    <property type="entry name" value="Pept_asp_AS"/>
</dbReference>
<keyword evidence="17" id="KW-0732">Signal</keyword>
<evidence type="ECO:0000256" key="1">
    <source>
        <dbReference type="ARBA" id="ARBA00000738"/>
    </source>
</evidence>
<name>R7TF36_CAPTE</name>
<evidence type="ECO:0000313" key="21">
    <source>
        <dbReference type="Proteomes" id="UP000014760"/>
    </source>
</evidence>
<dbReference type="STRING" id="283909.R7TF36"/>
<evidence type="ECO:0000256" key="15">
    <source>
        <dbReference type="ARBA" id="ARBA00032961"/>
    </source>
</evidence>
<keyword evidence="9" id="KW-0788">Thiol protease</keyword>
<evidence type="ECO:0000256" key="16">
    <source>
        <dbReference type="ARBA" id="ARBA00045556"/>
    </source>
</evidence>
<dbReference type="EC" id="3.4.14.1" evidence="5"/>
<feature type="signal peptide" evidence="17">
    <location>
        <begin position="1"/>
        <end position="18"/>
    </location>
</feature>
<comment type="subunit">
    <text evidence="4">Tetramer of heterotrimers consisting of exclusion domain, heavy- and light chains.</text>
</comment>
<evidence type="ECO:0000256" key="14">
    <source>
        <dbReference type="ARBA" id="ARBA00030778"/>
    </source>
</evidence>
<dbReference type="InterPro" id="IPR036496">
    <property type="entry name" value="CathepsinC_exc_dom_sf"/>
</dbReference>
<dbReference type="PROSITE" id="PS00640">
    <property type="entry name" value="THIOL_PROTEASE_ASN"/>
    <property type="match status" value="1"/>
</dbReference>
<dbReference type="AlphaFoldDB" id="R7TF36"/>
<dbReference type="SUPFAM" id="SSF54001">
    <property type="entry name" value="Cysteine proteinases"/>
    <property type="match status" value="1"/>
</dbReference>
<dbReference type="InterPro" id="IPR014882">
    <property type="entry name" value="CathepsinC_exc"/>
</dbReference>
<dbReference type="PROSITE" id="PS00139">
    <property type="entry name" value="THIOL_PROTEASE_CYS"/>
    <property type="match status" value="1"/>
</dbReference>
<evidence type="ECO:0000256" key="3">
    <source>
        <dbReference type="ARBA" id="ARBA00008455"/>
    </source>
</evidence>
<proteinExistence type="inferred from homology"/>
<evidence type="ECO:0000313" key="20">
    <source>
        <dbReference type="EnsemblMetazoa" id="CapteP138389"/>
    </source>
</evidence>
<dbReference type="EnsemblMetazoa" id="CapteT138389">
    <property type="protein sequence ID" value="CapteP138389"/>
    <property type="gene ID" value="CapteG138389"/>
</dbReference>
<dbReference type="InterPro" id="IPR013128">
    <property type="entry name" value="Peptidase_C1A"/>
</dbReference>
<organism evidence="19">
    <name type="scientific">Capitella teleta</name>
    <name type="common">Polychaete worm</name>
    <dbReference type="NCBI Taxonomy" id="283909"/>
    <lineage>
        <taxon>Eukaryota</taxon>
        <taxon>Metazoa</taxon>
        <taxon>Spiralia</taxon>
        <taxon>Lophotrochozoa</taxon>
        <taxon>Annelida</taxon>
        <taxon>Polychaeta</taxon>
        <taxon>Sedentaria</taxon>
        <taxon>Scolecida</taxon>
        <taxon>Capitellidae</taxon>
        <taxon>Capitella</taxon>
    </lineage>
</organism>
<evidence type="ECO:0000256" key="7">
    <source>
        <dbReference type="ARBA" id="ARBA00022670"/>
    </source>
</evidence>
<evidence type="ECO:0000256" key="17">
    <source>
        <dbReference type="SAM" id="SignalP"/>
    </source>
</evidence>
<evidence type="ECO:0000256" key="2">
    <source>
        <dbReference type="ARBA" id="ARBA00001923"/>
    </source>
</evidence>
<evidence type="ECO:0000256" key="12">
    <source>
        <dbReference type="ARBA" id="ARBA00029762"/>
    </source>
</evidence>
<evidence type="ECO:0000256" key="8">
    <source>
        <dbReference type="ARBA" id="ARBA00022801"/>
    </source>
</evidence>
<dbReference type="InterPro" id="IPR000668">
    <property type="entry name" value="Peptidase_C1A_C"/>
</dbReference>
<evidence type="ECO:0000313" key="19">
    <source>
        <dbReference type="EMBL" id="ELT90166.1"/>
    </source>
</evidence>
<gene>
    <name evidence="19" type="ORF">CAPTEDRAFT_138389</name>
</gene>
<feature type="chain" id="PRO_5008452528" description="Dipeptidyl peptidase 1" evidence="17">
    <location>
        <begin position="19"/>
        <end position="446"/>
    </location>
</feature>
<dbReference type="EMBL" id="KB311044">
    <property type="protein sequence ID" value="ELT90166.1"/>
    <property type="molecule type" value="Genomic_DNA"/>
</dbReference>
<dbReference type="GO" id="GO:0008234">
    <property type="term" value="F:cysteine-type peptidase activity"/>
    <property type="evidence" value="ECO:0007669"/>
    <property type="project" value="UniProtKB-KW"/>
</dbReference>
<dbReference type="PRINTS" id="PR00705">
    <property type="entry name" value="PAPAIN"/>
</dbReference>
<keyword evidence="11" id="KW-0868">Chloride</keyword>
<dbReference type="OMA" id="NAVQKSW"/>
<comment type="function">
    <text evidence="16">Thiol protease. Has dipeptidylpeptidase activity. Active against a broad range of dipeptide substrates composed of both polar and hydrophobic amino acids. Proline cannot occupy the P1 position and arginine cannot occupy the P2 position of the substrate. Can act as both an exopeptidase and endopeptidase. Activates serine proteases such as elastase, cathepsin G and granzymes A and B.</text>
</comment>
<evidence type="ECO:0000256" key="6">
    <source>
        <dbReference type="ARBA" id="ARBA00014709"/>
    </source>
</evidence>
<dbReference type="GO" id="GO:0006508">
    <property type="term" value="P:proteolysis"/>
    <property type="evidence" value="ECO:0007669"/>
    <property type="project" value="UniProtKB-KW"/>
</dbReference>
<evidence type="ECO:0000256" key="4">
    <source>
        <dbReference type="ARBA" id="ARBA00011610"/>
    </source>
</evidence>
<dbReference type="PROSITE" id="PS51257">
    <property type="entry name" value="PROKAR_LIPOPROTEIN"/>
    <property type="match status" value="1"/>
</dbReference>
<protein>
    <recommendedName>
        <fullName evidence="6">Dipeptidyl peptidase 1</fullName>
        <ecNumber evidence="5">3.4.14.1</ecNumber>
    </recommendedName>
    <alternativeName>
        <fullName evidence="13">Cathepsin C</fullName>
    </alternativeName>
    <alternativeName>
        <fullName evidence="12">Cathepsin J</fullName>
    </alternativeName>
    <alternativeName>
        <fullName evidence="15">Dipeptidyl peptidase I</fullName>
    </alternativeName>
    <alternativeName>
        <fullName evidence="14">Dipeptidyl transferase</fullName>
    </alternativeName>
</protein>
<dbReference type="InterPro" id="IPR038765">
    <property type="entry name" value="Papain-like_cys_pep_sf"/>
</dbReference>
<evidence type="ECO:0000256" key="5">
    <source>
        <dbReference type="ARBA" id="ARBA00012059"/>
    </source>
</evidence>
<keyword evidence="7" id="KW-0645">Protease</keyword>
<evidence type="ECO:0000256" key="10">
    <source>
        <dbReference type="ARBA" id="ARBA00023157"/>
    </source>
</evidence>
<evidence type="ECO:0000256" key="13">
    <source>
        <dbReference type="ARBA" id="ARBA00029779"/>
    </source>
</evidence>
<dbReference type="FunFam" id="2.40.128.80:FF:000003">
    <property type="entry name" value="Cathepsin C"/>
    <property type="match status" value="1"/>
</dbReference>
<dbReference type="OrthoDB" id="3789175at2759"/>
<dbReference type="MEROPS" id="C01.070"/>
<evidence type="ECO:0000256" key="11">
    <source>
        <dbReference type="ARBA" id="ARBA00023214"/>
    </source>
</evidence>
<reference evidence="19 21" key="2">
    <citation type="journal article" date="2013" name="Nature">
        <title>Insights into bilaterian evolution from three spiralian genomes.</title>
        <authorList>
            <person name="Simakov O."/>
            <person name="Marletaz F."/>
            <person name="Cho S.J."/>
            <person name="Edsinger-Gonzales E."/>
            <person name="Havlak P."/>
            <person name="Hellsten U."/>
            <person name="Kuo D.H."/>
            <person name="Larsson T."/>
            <person name="Lv J."/>
            <person name="Arendt D."/>
            <person name="Savage R."/>
            <person name="Osoegawa K."/>
            <person name="de Jong P."/>
            <person name="Grimwood J."/>
            <person name="Chapman J.A."/>
            <person name="Shapiro H."/>
            <person name="Aerts A."/>
            <person name="Otillar R.P."/>
            <person name="Terry A.Y."/>
            <person name="Boore J.L."/>
            <person name="Grigoriev I.V."/>
            <person name="Lindberg D.R."/>
            <person name="Seaver E.C."/>
            <person name="Weisblat D.A."/>
            <person name="Putnam N.H."/>
            <person name="Rokhsar D.S."/>
        </authorList>
    </citation>
    <scope>NUCLEOTIDE SEQUENCE</scope>
    <source>
        <strain evidence="19 21">I ESC-2004</strain>
    </source>
</reference>
<dbReference type="GO" id="GO:0008239">
    <property type="term" value="F:dipeptidyl-peptidase activity"/>
    <property type="evidence" value="ECO:0007669"/>
    <property type="project" value="UniProtKB-EC"/>
</dbReference>
<comment type="catalytic activity">
    <reaction evidence="1">
        <text>Release of an N-terminal dipeptide, Xaa-Yaa-|-Zaa-, except when Xaa is Arg or Lys, or Yaa or Zaa is Pro.</text>
        <dbReference type="EC" id="3.4.14.1"/>
    </reaction>
</comment>
<dbReference type="InterPro" id="IPR000169">
    <property type="entry name" value="Pept_cys_AS"/>
</dbReference>
<keyword evidence="8" id="KW-0378">Hydrolase</keyword>
<dbReference type="Pfam" id="PF00112">
    <property type="entry name" value="Peptidase_C1"/>
    <property type="match status" value="1"/>
</dbReference>
<comment type="cofactor">
    <cofactor evidence="2">
        <name>chloride</name>
        <dbReference type="ChEBI" id="CHEBI:17996"/>
    </cofactor>
</comment>
<evidence type="ECO:0000259" key="18">
    <source>
        <dbReference type="SMART" id="SM00645"/>
    </source>
</evidence>
<dbReference type="PROSITE" id="PS00639">
    <property type="entry name" value="THIOL_PROTEASE_HIS"/>
    <property type="match status" value="1"/>
</dbReference>
<comment type="similarity">
    <text evidence="3">Belongs to the peptidase C1 family.</text>
</comment>
<evidence type="ECO:0000256" key="9">
    <source>
        <dbReference type="ARBA" id="ARBA00022807"/>
    </source>
</evidence>
<keyword evidence="21" id="KW-1185">Reference proteome</keyword>
<dbReference type="SMART" id="SM00645">
    <property type="entry name" value="Pept_C1"/>
    <property type="match status" value="1"/>
</dbReference>
<dbReference type="SUPFAM" id="SSF75001">
    <property type="entry name" value="Dipeptidyl peptidase I (cathepsin C), exclusion domain"/>
    <property type="match status" value="1"/>
</dbReference>
<keyword evidence="10" id="KW-1015">Disulfide bond</keyword>
<dbReference type="Gene3D" id="2.40.128.80">
    <property type="entry name" value="Cathepsin C, exclusion domain"/>
    <property type="match status" value="1"/>
</dbReference>
<accession>R7TF36</accession>
<reference evidence="20" key="3">
    <citation type="submission" date="2015-06" db="UniProtKB">
        <authorList>
            <consortium name="EnsemblMetazoa"/>
        </authorList>
    </citation>
    <scope>IDENTIFICATION</scope>
</reference>
<dbReference type="HOGENOM" id="CLU_048219_0_0_1"/>
<dbReference type="Proteomes" id="UP000014760">
    <property type="component" value="Unassembled WGS sequence"/>
</dbReference>
<dbReference type="EMBL" id="AMQN01014536">
    <property type="status" value="NOT_ANNOTATED_CDS"/>
    <property type="molecule type" value="Genomic_DNA"/>
</dbReference>
<feature type="domain" description="Peptidase C1A papain C-terminal" evidence="18">
    <location>
        <begin position="220"/>
        <end position="443"/>
    </location>
</feature>
<sequence length="446" mass="50207">MKLLFVAVIVAVLGLGCCDTPANCTYDDVQGTWKFYISKDVGDRTMDCSKMGSVGSIRKINLKYPDLATDEFGNEGFWTMVYNQGFEVVIAGRKFFAFSKYKGSLQNATSYCDQTMPGWSHDVVEHQWSCYYGEKLEKLAPKATHLIDESQMKSSVYKPNPDYIRQLNEASSTWKATIYAEYEGMHLIDLHRRNGGSRSRVSSPGRGLLKEETKMAAVNLPESWDWRNVDGVDFVSPVRNQGGCGSCYAFSSMAMNEARIRVMSNNTQMPVFSPQDIVDCCQYSQGCDGGFPYLVGGKYAEDFGLVDESCDPYVGEDRKCKSTSCSRRYATRYRYVGGYYGACNEQEMKLALQRGPLSVSFMVYDDFMHYKSGVYRHSGLTDKYNPFEITNHAVLLVGYGADEGTKYWIVKNSWGKGWGEEGYFRILRGADECAIESIAVETFPVL</sequence>
<dbReference type="PANTHER" id="PTHR12411">
    <property type="entry name" value="CYSTEINE PROTEASE FAMILY C1-RELATED"/>
    <property type="match status" value="1"/>
</dbReference>
<reference evidence="21" key="1">
    <citation type="submission" date="2012-12" db="EMBL/GenBank/DDBJ databases">
        <authorList>
            <person name="Hellsten U."/>
            <person name="Grimwood J."/>
            <person name="Chapman J.A."/>
            <person name="Shapiro H."/>
            <person name="Aerts A."/>
            <person name="Otillar R.P."/>
            <person name="Terry A.Y."/>
            <person name="Boore J.L."/>
            <person name="Simakov O."/>
            <person name="Marletaz F."/>
            <person name="Cho S.-J."/>
            <person name="Edsinger-Gonzales E."/>
            <person name="Havlak P."/>
            <person name="Kuo D.-H."/>
            <person name="Larsson T."/>
            <person name="Lv J."/>
            <person name="Arendt D."/>
            <person name="Savage R."/>
            <person name="Osoegawa K."/>
            <person name="de Jong P."/>
            <person name="Lindberg D.R."/>
            <person name="Seaver E.C."/>
            <person name="Weisblat D.A."/>
            <person name="Putnam N.H."/>
            <person name="Grigoriev I.V."/>
            <person name="Rokhsar D.S."/>
        </authorList>
    </citation>
    <scope>NUCLEOTIDE SEQUENCE</scope>
    <source>
        <strain evidence="21">I ESC-2004</strain>
    </source>
</reference>
<dbReference type="Gene3D" id="3.90.70.10">
    <property type="entry name" value="Cysteine proteinases"/>
    <property type="match status" value="1"/>
</dbReference>
<dbReference type="Pfam" id="PF08773">
    <property type="entry name" value="CathepsinC_exc"/>
    <property type="match status" value="1"/>
</dbReference>